<dbReference type="PRINTS" id="PR00080">
    <property type="entry name" value="SDRFAMILY"/>
</dbReference>
<evidence type="ECO:0000313" key="5">
    <source>
        <dbReference type="EMBL" id="CAB3987877.1"/>
    </source>
</evidence>
<name>A0A7D9HLC0_PARCT</name>
<protein>
    <submittedName>
        <fullName evidence="5">Very-long-chain 3-oxoacyl- reductase</fullName>
    </submittedName>
</protein>
<keyword evidence="6" id="KW-1185">Reference proteome</keyword>
<evidence type="ECO:0000256" key="2">
    <source>
        <dbReference type="ARBA" id="ARBA00022857"/>
    </source>
</evidence>
<dbReference type="PANTHER" id="PTHR43899:SF13">
    <property type="entry name" value="RH59310P"/>
    <property type="match status" value="1"/>
</dbReference>
<dbReference type="Gene3D" id="3.40.50.720">
    <property type="entry name" value="NAD(P)-binding Rossmann-like Domain"/>
    <property type="match status" value="1"/>
</dbReference>
<dbReference type="Proteomes" id="UP001152795">
    <property type="component" value="Unassembled WGS sequence"/>
</dbReference>
<proteinExistence type="inferred from homology"/>
<dbReference type="OrthoDB" id="5545019at2759"/>
<reference evidence="5" key="1">
    <citation type="submission" date="2020-04" db="EMBL/GenBank/DDBJ databases">
        <authorList>
            <person name="Alioto T."/>
            <person name="Alioto T."/>
            <person name="Gomez Garrido J."/>
        </authorList>
    </citation>
    <scope>NUCLEOTIDE SEQUENCE</scope>
    <source>
        <strain evidence="5">A484AB</strain>
    </source>
</reference>
<organism evidence="5 6">
    <name type="scientific">Paramuricea clavata</name>
    <name type="common">Red gorgonian</name>
    <name type="synonym">Violescent sea-whip</name>
    <dbReference type="NCBI Taxonomy" id="317549"/>
    <lineage>
        <taxon>Eukaryota</taxon>
        <taxon>Metazoa</taxon>
        <taxon>Cnidaria</taxon>
        <taxon>Anthozoa</taxon>
        <taxon>Octocorallia</taxon>
        <taxon>Malacalcyonacea</taxon>
        <taxon>Plexauridae</taxon>
        <taxon>Paramuricea</taxon>
    </lineage>
</organism>
<comment type="caution">
    <text evidence="5">The sequence shown here is derived from an EMBL/GenBank/DDBJ whole genome shotgun (WGS) entry which is preliminary data.</text>
</comment>
<dbReference type="AlphaFoldDB" id="A0A7D9HLC0"/>
<dbReference type="EMBL" id="CACRXK020001247">
    <property type="protein sequence ID" value="CAB3987877.1"/>
    <property type="molecule type" value="Genomic_DNA"/>
</dbReference>
<dbReference type="Pfam" id="PF00106">
    <property type="entry name" value="adh_short"/>
    <property type="match status" value="1"/>
</dbReference>
<dbReference type="GO" id="GO:0016491">
    <property type="term" value="F:oxidoreductase activity"/>
    <property type="evidence" value="ECO:0007669"/>
    <property type="project" value="UniProtKB-KW"/>
</dbReference>
<dbReference type="InterPro" id="IPR002347">
    <property type="entry name" value="SDR_fam"/>
</dbReference>
<accession>A0A7D9HLC0</accession>
<evidence type="ECO:0000256" key="1">
    <source>
        <dbReference type="ARBA" id="ARBA00006484"/>
    </source>
</evidence>
<gene>
    <name evidence="5" type="ORF">PACLA_8A066731</name>
</gene>
<evidence type="ECO:0000313" key="6">
    <source>
        <dbReference type="Proteomes" id="UP001152795"/>
    </source>
</evidence>
<sequence>MSFAQVTCLVGTLYVFYLSLKLLKLVLEVVRTTLLGGTIDFKRLGEWAVVTGSTDGIGKEYAKQLAAKGLNIILMSRNKEKLEAVASEIESEYKVKTKIIQVDFSGGHEIYEPIGKELEGFEIGVLVNNVGASVPYPQHLHELPIENVWTQVNVNVMSTAMLTRLIIPSMVERNKGVVINVASGAGAFVVPLLGPYSGTKAFMDKFSESLHIEYASKGIITQSVLPLIVATKMSGVKRSGFFSPFPDSFVGSVLKKVGAARRCFGYWPHELQAFVMYLLPDWLFAKMTMKFNTKLRDKALKKKKEKKES</sequence>
<keyword evidence="2" id="KW-0521">NADP</keyword>
<dbReference type="PRINTS" id="PR00081">
    <property type="entry name" value="GDHRDH"/>
</dbReference>
<dbReference type="CDD" id="cd05356">
    <property type="entry name" value="17beta-HSD1_like_SDR_c"/>
    <property type="match status" value="1"/>
</dbReference>
<evidence type="ECO:0000256" key="3">
    <source>
        <dbReference type="ARBA" id="ARBA00023002"/>
    </source>
</evidence>
<keyword evidence="3" id="KW-0560">Oxidoreductase</keyword>
<dbReference type="PIRSF" id="PIRSF000126">
    <property type="entry name" value="11-beta-HSD1"/>
    <property type="match status" value="1"/>
</dbReference>
<dbReference type="FunFam" id="3.40.50.720:FF:000137">
    <property type="entry name" value="Hydroxysteroid (17-beta) dehydrogenase 3"/>
    <property type="match status" value="1"/>
</dbReference>
<dbReference type="PANTHER" id="PTHR43899">
    <property type="entry name" value="RH59310P"/>
    <property type="match status" value="1"/>
</dbReference>
<dbReference type="InterPro" id="IPR051019">
    <property type="entry name" value="VLCFA-Steroid_DH"/>
</dbReference>
<dbReference type="GO" id="GO:0005783">
    <property type="term" value="C:endoplasmic reticulum"/>
    <property type="evidence" value="ECO:0007669"/>
    <property type="project" value="TreeGrafter"/>
</dbReference>
<dbReference type="InterPro" id="IPR036291">
    <property type="entry name" value="NAD(P)-bd_dom_sf"/>
</dbReference>
<comment type="similarity">
    <text evidence="1 4">Belongs to the short-chain dehydrogenases/reductases (SDR) family.</text>
</comment>
<evidence type="ECO:0000256" key="4">
    <source>
        <dbReference type="RuleBase" id="RU000363"/>
    </source>
</evidence>
<dbReference type="SUPFAM" id="SSF51735">
    <property type="entry name" value="NAD(P)-binding Rossmann-fold domains"/>
    <property type="match status" value="1"/>
</dbReference>